<sequence>MPRSLQYFDSSQSDNVFWPLLALQPRQHNAIFSRVMMEASLIMCSQLADALADTL</sequence>
<dbReference type="Proteomes" id="UP000198329">
    <property type="component" value="Chromosome II"/>
</dbReference>
<protein>
    <submittedName>
        <fullName evidence="1">Uncharacterized protein</fullName>
    </submittedName>
</protein>
<proteinExistence type="predicted"/>
<gene>
    <name evidence="1" type="ORF">PNIG_b0322</name>
</gene>
<dbReference type="EMBL" id="CP011037">
    <property type="protein sequence ID" value="ASM55934.1"/>
    <property type="molecule type" value="Genomic_DNA"/>
</dbReference>
<dbReference type="KEGG" id="png:PNIG_b0322"/>
<dbReference type="AlphaFoldDB" id="A0AAC9ULA3"/>
<reference evidence="1 2" key="1">
    <citation type="submission" date="2015-03" db="EMBL/GenBank/DDBJ databases">
        <authorList>
            <person name="Xie B.-B."/>
            <person name="Rong J.-C."/>
            <person name="Qin Q.-L."/>
            <person name="Zhang Y.-Z."/>
        </authorList>
    </citation>
    <scope>NUCLEOTIDE SEQUENCE [LARGE SCALE GENOMIC DNA]</scope>
    <source>
        <strain evidence="1 2">KMM 661</strain>
    </source>
</reference>
<evidence type="ECO:0000313" key="1">
    <source>
        <dbReference type="EMBL" id="ASM55934.1"/>
    </source>
</evidence>
<keyword evidence="2" id="KW-1185">Reference proteome</keyword>
<name>A0AAC9ULA3_9GAMM</name>
<evidence type="ECO:0000313" key="2">
    <source>
        <dbReference type="Proteomes" id="UP000198329"/>
    </source>
</evidence>
<accession>A0AAC9ULA3</accession>
<organism evidence="1 2">
    <name type="scientific">Pseudoalteromonas nigrifaciens</name>
    <dbReference type="NCBI Taxonomy" id="28109"/>
    <lineage>
        <taxon>Bacteria</taxon>
        <taxon>Pseudomonadati</taxon>
        <taxon>Pseudomonadota</taxon>
        <taxon>Gammaproteobacteria</taxon>
        <taxon>Alteromonadales</taxon>
        <taxon>Pseudoalteromonadaceae</taxon>
        <taxon>Pseudoalteromonas</taxon>
    </lineage>
</organism>